<dbReference type="EMBL" id="CAUEEQ010033938">
    <property type="protein sequence ID" value="CAJ0951820.1"/>
    <property type="molecule type" value="Genomic_DNA"/>
</dbReference>
<evidence type="ECO:0000313" key="1">
    <source>
        <dbReference type="EMBL" id="CAJ0951820.1"/>
    </source>
</evidence>
<name>A0ABN9LVF7_9NEOB</name>
<sequence>MDYGVGQIALGKQKVLFHVGNRLPMIFWQPSGHNAGFGEAWDECLKDAEPVDVVSCLQKVKVEKGKELGTVGRH</sequence>
<comment type="caution">
    <text evidence="1">The sequence shown here is derived from an EMBL/GenBank/DDBJ whole genome shotgun (WGS) entry which is preliminary data.</text>
</comment>
<organism evidence="1 2">
    <name type="scientific">Ranitomeya imitator</name>
    <name type="common">mimic poison frog</name>
    <dbReference type="NCBI Taxonomy" id="111125"/>
    <lineage>
        <taxon>Eukaryota</taxon>
        <taxon>Metazoa</taxon>
        <taxon>Chordata</taxon>
        <taxon>Craniata</taxon>
        <taxon>Vertebrata</taxon>
        <taxon>Euteleostomi</taxon>
        <taxon>Amphibia</taxon>
        <taxon>Batrachia</taxon>
        <taxon>Anura</taxon>
        <taxon>Neobatrachia</taxon>
        <taxon>Hyloidea</taxon>
        <taxon>Dendrobatidae</taxon>
        <taxon>Dendrobatinae</taxon>
        <taxon>Ranitomeya</taxon>
    </lineage>
</organism>
<proteinExistence type="predicted"/>
<protein>
    <submittedName>
        <fullName evidence="1">Uncharacterized protein</fullName>
    </submittedName>
</protein>
<evidence type="ECO:0000313" key="2">
    <source>
        <dbReference type="Proteomes" id="UP001176940"/>
    </source>
</evidence>
<dbReference type="Proteomes" id="UP001176940">
    <property type="component" value="Unassembled WGS sequence"/>
</dbReference>
<accession>A0ABN9LVF7</accession>
<gene>
    <name evidence="1" type="ORF">RIMI_LOCUS13624416</name>
</gene>
<reference evidence="1" key="1">
    <citation type="submission" date="2023-07" db="EMBL/GenBank/DDBJ databases">
        <authorList>
            <person name="Stuckert A."/>
        </authorList>
    </citation>
    <scope>NUCLEOTIDE SEQUENCE</scope>
</reference>
<keyword evidence="2" id="KW-1185">Reference proteome</keyword>